<dbReference type="PROSITE" id="PS00198">
    <property type="entry name" value="4FE4S_FER_1"/>
    <property type="match status" value="1"/>
</dbReference>
<dbReference type="Gene3D" id="3.10.20.740">
    <property type="match status" value="1"/>
</dbReference>
<dbReference type="GO" id="GO:0015942">
    <property type="term" value="P:formate metabolic process"/>
    <property type="evidence" value="ECO:0007669"/>
    <property type="project" value="InterPro"/>
</dbReference>
<dbReference type="InterPro" id="IPR036010">
    <property type="entry name" value="2Fe-2S_ferredoxin-like_sf"/>
</dbReference>
<dbReference type="InterPro" id="IPR006657">
    <property type="entry name" value="MoPterin_dinucl-bd_dom"/>
</dbReference>
<dbReference type="Gene3D" id="3.40.50.740">
    <property type="match status" value="1"/>
</dbReference>
<evidence type="ECO:0000256" key="4">
    <source>
        <dbReference type="ARBA" id="ARBA00022737"/>
    </source>
</evidence>
<dbReference type="GO" id="GO:0043546">
    <property type="term" value="F:molybdopterin cofactor binding"/>
    <property type="evidence" value="ECO:0007669"/>
    <property type="project" value="InterPro"/>
</dbReference>
<dbReference type="Proteomes" id="UP000306973">
    <property type="component" value="Unassembled WGS sequence"/>
</dbReference>
<dbReference type="PANTHER" id="PTHR43105:SF14">
    <property type="entry name" value="FORMATE DEHYDROGENASE H"/>
    <property type="match status" value="1"/>
</dbReference>
<feature type="domain" description="4Fe-4S ferredoxin-type" evidence="10">
    <location>
        <begin position="218"/>
        <end position="248"/>
    </location>
</feature>
<comment type="similarity">
    <text evidence="1">In the C-terminal section; belongs to the prokaryotic molybdopterin-containing oxidoreductase family.</text>
</comment>
<accession>A0A5R8MLD6</accession>
<dbReference type="GO" id="GO:0003954">
    <property type="term" value="F:NADH dehydrogenase activity"/>
    <property type="evidence" value="ECO:0007669"/>
    <property type="project" value="TreeGrafter"/>
</dbReference>
<evidence type="ECO:0000259" key="11">
    <source>
        <dbReference type="PROSITE" id="PS51669"/>
    </source>
</evidence>
<dbReference type="SUPFAM" id="SSF53706">
    <property type="entry name" value="Formate dehydrogenase/DMSO reductase, domains 1-3"/>
    <property type="match status" value="1"/>
</dbReference>
<dbReference type="PIRSF" id="PIRSF036643">
    <property type="entry name" value="FDH_alpha"/>
    <property type="match status" value="1"/>
</dbReference>
<sequence>MGCRTTPATLAGDDGRLDLRPGPGGAQPGAGAAQGLSRPARWPARDRQGVGEMSMKEPNLNESFSLTLDGVEIDAHPGETLWQVAKRAGETIPHLCFKEAPGYRADGNCRACMVEVEGERVLAASCLREAAPGMVVKSATSERARVSREGVMELLIADQPERDAGPDRSSHFWAMADLLAIDAGAVRERLPARAERDEPTVHHVAARAGSLTHDTSHSAMNVNLDACIECNLCVRACREVQGNDVIGLAHRGAASKVVFDFDDPMGESTCVACGECVQACPTGALMPATLIDATGRGDSKAADRTVDSVCPYCGVGCQLTYHIKGQHAEDERILFVEGRNGPSNQNRLCVKGRFGFDYPRHPSRLTTPLIRRPGVPKGLDPDFDPARPLTHFVEASWEEALDVAARGLVDLKAAHGPDALAGFGSAKCSNEEAWLFQKLVRTGFGSNHVDHCTRLCHASSVAALMECIGSGAVTASFMQALEADVVILTGCNPTINHPVAATYFKQAAKHGTKLIILDPRGQALDAYAHRSVRFTPGGDVSLYNAMLNVIVSEGLYDEAYIAAHTEGFEALKASVADMTPEAMSELCGVAPETIRDIARLYARADKAMIFWGMGISQHVHGTDNARCLISLALTCGQTGRPGTGLHPLRGQNNVQGASDAGLIPMVLPDYQPVGDAQIRAAFEELWNTVLEERPGLTVVEIMDAIHAGQIKGMYIQGENPAMSDPDLHHARGALARLEHLVVQDLFVTETAQFADVILPASSWAEKDGTVTNTNRQVQLGRAAVALPGEARPDWWILQEIARRFGLPWDYAHPREVFAEMKQGMASLDNITWERLEREGSVTYPCPAEDAPGADVVFSERFPRTGGKAKFAPTRPLPPDEPVDDAFPTVLITGRQLEHWHTGSMTRRSQVLDALEPEAVASVSSSELLRLGLNPGEALTITTRRGTITLKARVDPLMMEGMVFVPFCYVEAAANLLTNPALDPDGKIPEFKYAACRLGRATTALAE</sequence>
<dbReference type="PROSITE" id="PS00490">
    <property type="entry name" value="MOLYBDOPTERIN_PROK_2"/>
    <property type="match status" value="1"/>
</dbReference>
<dbReference type="FunFam" id="3.30.70.20:FF:000035">
    <property type="entry name" value="Iron hydrogenase 1"/>
    <property type="match status" value="1"/>
</dbReference>
<keyword evidence="7" id="KW-0411">Iron-sulfur</keyword>
<name>A0A5R8MLD6_9GAMM</name>
<evidence type="ECO:0000256" key="5">
    <source>
        <dbReference type="ARBA" id="ARBA00023002"/>
    </source>
</evidence>
<protein>
    <submittedName>
        <fullName evidence="12">Formate dehydrogenase subunit alpha</fullName>
    </submittedName>
</protein>
<dbReference type="SUPFAM" id="SSF54862">
    <property type="entry name" value="4Fe-4S ferredoxins"/>
    <property type="match status" value="1"/>
</dbReference>
<keyword evidence="6" id="KW-0408">Iron</keyword>
<feature type="domain" description="4Fe-4S ferredoxin-type" evidence="10">
    <location>
        <begin position="261"/>
        <end position="290"/>
    </location>
</feature>
<dbReference type="Gene3D" id="3.40.228.10">
    <property type="entry name" value="Dimethylsulfoxide Reductase, domain 2"/>
    <property type="match status" value="1"/>
</dbReference>
<proteinExistence type="inferred from homology"/>
<dbReference type="Pfam" id="PF13510">
    <property type="entry name" value="Fer2_4"/>
    <property type="match status" value="1"/>
</dbReference>
<dbReference type="GO" id="GO:1990204">
    <property type="term" value="C:oxidoreductase complex"/>
    <property type="evidence" value="ECO:0007669"/>
    <property type="project" value="UniProtKB-ARBA"/>
</dbReference>
<evidence type="ECO:0000256" key="1">
    <source>
        <dbReference type="ARBA" id="ARBA00007023"/>
    </source>
</evidence>
<dbReference type="Pfam" id="PF01568">
    <property type="entry name" value="Molydop_binding"/>
    <property type="match status" value="1"/>
</dbReference>
<dbReference type="InterPro" id="IPR041924">
    <property type="entry name" value="Formate_Dh-H_N"/>
</dbReference>
<dbReference type="Gene3D" id="3.30.70.20">
    <property type="match status" value="1"/>
</dbReference>
<evidence type="ECO:0000313" key="12">
    <source>
        <dbReference type="EMBL" id="TLF53036.1"/>
    </source>
</evidence>
<dbReference type="Pfam" id="PF00384">
    <property type="entry name" value="Molybdopterin"/>
    <property type="match status" value="1"/>
</dbReference>
<dbReference type="CDD" id="cd00207">
    <property type="entry name" value="fer2"/>
    <property type="match status" value="1"/>
</dbReference>
<dbReference type="Pfam" id="PF12838">
    <property type="entry name" value="Fer4_7"/>
    <property type="match status" value="1"/>
</dbReference>
<dbReference type="PROSITE" id="PS51669">
    <property type="entry name" value="4FE4S_MOW_BIS_MGD"/>
    <property type="match status" value="1"/>
</dbReference>
<dbReference type="InterPro" id="IPR006478">
    <property type="entry name" value="Formate_DH_asu"/>
</dbReference>
<reference evidence="12 13" key="1">
    <citation type="journal article" date="2007" name="Int. J. Syst. Evol. Microbiol.">
        <title>Halomonas saccharevitans sp. nov., Halomonas arcis sp. nov. and Halomonas subterranea sp. nov., halophilic bacteria isolated from hypersaline environments of China.</title>
        <authorList>
            <person name="Xu X.W."/>
            <person name="Wu Y.H."/>
            <person name="Zhou Z."/>
            <person name="Wang C.S."/>
            <person name="Zhou Y.G."/>
            <person name="Zhang H.B."/>
            <person name="Wang Y."/>
            <person name="Wu M."/>
        </authorList>
    </citation>
    <scope>NUCLEOTIDE SEQUENCE [LARGE SCALE GENOMIC DNA]</scope>
    <source>
        <strain evidence="12 13">TBZ3</strain>
    </source>
</reference>
<dbReference type="CDD" id="cd02753">
    <property type="entry name" value="MopB_Formate-Dh-H"/>
    <property type="match status" value="1"/>
</dbReference>
<evidence type="ECO:0000256" key="6">
    <source>
        <dbReference type="ARBA" id="ARBA00023004"/>
    </source>
</evidence>
<keyword evidence="4" id="KW-0677">Repeat</keyword>
<organism evidence="12 13">
    <name type="scientific">Halomonas urmiana</name>
    <dbReference type="NCBI Taxonomy" id="490901"/>
    <lineage>
        <taxon>Bacteria</taxon>
        <taxon>Pseudomonadati</taxon>
        <taxon>Pseudomonadota</taxon>
        <taxon>Gammaproteobacteria</taxon>
        <taxon>Oceanospirillales</taxon>
        <taxon>Halomonadaceae</taxon>
        <taxon>Halomonas</taxon>
    </lineage>
</organism>
<dbReference type="EMBL" id="VBUI01000003">
    <property type="protein sequence ID" value="TLF53036.1"/>
    <property type="molecule type" value="Genomic_DNA"/>
</dbReference>
<feature type="domain" description="4Fe-4S Mo/W bis-MGD-type" evidence="11">
    <location>
        <begin position="303"/>
        <end position="363"/>
    </location>
</feature>
<dbReference type="SUPFAM" id="SSF54292">
    <property type="entry name" value="2Fe-2S ferredoxin-like"/>
    <property type="match status" value="1"/>
</dbReference>
<dbReference type="GO" id="GO:0051539">
    <property type="term" value="F:4 iron, 4 sulfur cluster binding"/>
    <property type="evidence" value="ECO:0007669"/>
    <property type="project" value="UniProtKB-KW"/>
</dbReference>
<feature type="region of interest" description="Disordered" evidence="8">
    <location>
        <begin position="1"/>
        <end position="48"/>
    </location>
</feature>
<dbReference type="InterPro" id="IPR009010">
    <property type="entry name" value="Asp_de-COase-like_dom_sf"/>
</dbReference>
<dbReference type="InterPro" id="IPR006656">
    <property type="entry name" value="Mopterin_OxRdtase"/>
</dbReference>
<dbReference type="InterPro" id="IPR006655">
    <property type="entry name" value="Mopterin_OxRdtase_prok_CS"/>
</dbReference>
<comment type="caution">
    <text evidence="12">The sequence shown here is derived from an EMBL/GenBank/DDBJ whole genome shotgun (WGS) entry which is preliminary data.</text>
</comment>
<dbReference type="PROSITE" id="PS51085">
    <property type="entry name" value="2FE2S_FER_2"/>
    <property type="match status" value="1"/>
</dbReference>
<dbReference type="SUPFAM" id="SSF50692">
    <property type="entry name" value="ADC-like"/>
    <property type="match status" value="1"/>
</dbReference>
<gene>
    <name evidence="12" type="ORF">FEI13_02725</name>
</gene>
<dbReference type="InterPro" id="IPR050123">
    <property type="entry name" value="Prok_molybdopt-oxidoreductase"/>
</dbReference>
<keyword evidence="13" id="KW-1185">Reference proteome</keyword>
<dbReference type="Pfam" id="PF04879">
    <property type="entry name" value="Molybdop_Fe4S4"/>
    <property type="match status" value="1"/>
</dbReference>
<dbReference type="NCBIfam" id="TIGR01591">
    <property type="entry name" value="Fdh-alpha"/>
    <property type="match status" value="1"/>
</dbReference>
<dbReference type="Gene3D" id="2.20.25.90">
    <property type="entry name" value="ADC-like domains"/>
    <property type="match status" value="1"/>
</dbReference>
<dbReference type="OrthoDB" id="9810782at2"/>
<evidence type="ECO:0000256" key="8">
    <source>
        <dbReference type="SAM" id="MobiDB-lite"/>
    </source>
</evidence>
<evidence type="ECO:0000259" key="9">
    <source>
        <dbReference type="PROSITE" id="PS51085"/>
    </source>
</evidence>
<evidence type="ECO:0000256" key="7">
    <source>
        <dbReference type="ARBA" id="ARBA00023014"/>
    </source>
</evidence>
<evidence type="ECO:0000259" key="10">
    <source>
        <dbReference type="PROSITE" id="PS51379"/>
    </source>
</evidence>
<dbReference type="GO" id="GO:0046872">
    <property type="term" value="F:metal ion binding"/>
    <property type="evidence" value="ECO:0007669"/>
    <property type="project" value="UniProtKB-KW"/>
</dbReference>
<dbReference type="InterPro" id="IPR017896">
    <property type="entry name" value="4Fe4S_Fe-S-bd"/>
</dbReference>
<dbReference type="GO" id="GO:0016020">
    <property type="term" value="C:membrane"/>
    <property type="evidence" value="ECO:0007669"/>
    <property type="project" value="TreeGrafter"/>
</dbReference>
<keyword evidence="5" id="KW-0560">Oxidoreductase</keyword>
<keyword evidence="2" id="KW-0004">4Fe-4S</keyword>
<feature type="domain" description="2Fe-2S ferredoxin-type" evidence="9">
    <location>
        <begin position="62"/>
        <end position="142"/>
    </location>
</feature>
<dbReference type="Gene3D" id="2.40.40.20">
    <property type="match status" value="1"/>
</dbReference>
<dbReference type="InterPro" id="IPR001041">
    <property type="entry name" value="2Fe-2S_ferredoxin-type"/>
</dbReference>
<dbReference type="InterPro" id="IPR006963">
    <property type="entry name" value="Mopterin_OxRdtase_4Fe-4S_dom"/>
</dbReference>
<evidence type="ECO:0000313" key="13">
    <source>
        <dbReference type="Proteomes" id="UP000306973"/>
    </source>
</evidence>
<dbReference type="PANTHER" id="PTHR43105">
    <property type="entry name" value="RESPIRATORY NITRATE REDUCTASE"/>
    <property type="match status" value="1"/>
</dbReference>
<evidence type="ECO:0000256" key="3">
    <source>
        <dbReference type="ARBA" id="ARBA00022723"/>
    </source>
</evidence>
<dbReference type="AlphaFoldDB" id="A0A5R8MLD6"/>
<keyword evidence="3" id="KW-0479">Metal-binding</keyword>
<dbReference type="GO" id="GO:0008863">
    <property type="term" value="F:formate dehydrogenase (NAD+) activity"/>
    <property type="evidence" value="ECO:0007669"/>
    <property type="project" value="InterPro"/>
</dbReference>
<evidence type="ECO:0000256" key="2">
    <source>
        <dbReference type="ARBA" id="ARBA00022485"/>
    </source>
</evidence>
<dbReference type="PROSITE" id="PS51379">
    <property type="entry name" value="4FE4S_FER_2"/>
    <property type="match status" value="2"/>
</dbReference>
<dbReference type="GO" id="GO:0022904">
    <property type="term" value="P:respiratory electron transport chain"/>
    <property type="evidence" value="ECO:0007669"/>
    <property type="project" value="TreeGrafter"/>
</dbReference>
<dbReference type="InterPro" id="IPR017900">
    <property type="entry name" value="4Fe4S_Fe_S_CS"/>
</dbReference>
<dbReference type="SMART" id="SM00926">
    <property type="entry name" value="Molybdop_Fe4S4"/>
    <property type="match status" value="1"/>
</dbReference>